<dbReference type="Gene3D" id="3.30.70.3290">
    <property type="match status" value="1"/>
</dbReference>
<dbReference type="OrthoDB" id="329835at2759"/>
<dbReference type="InterPro" id="IPR016035">
    <property type="entry name" value="Acyl_Trfase/lysoPLipase"/>
</dbReference>
<dbReference type="SUPFAM" id="SSF53474">
    <property type="entry name" value="alpha/beta-Hydrolases"/>
    <property type="match status" value="1"/>
</dbReference>
<keyword evidence="4" id="KW-1185">Reference proteome</keyword>
<dbReference type="Pfam" id="PF00109">
    <property type="entry name" value="ketoacyl-synt"/>
    <property type="match status" value="1"/>
</dbReference>
<dbReference type="CDD" id="cd00833">
    <property type="entry name" value="PKS"/>
    <property type="match status" value="1"/>
</dbReference>
<dbReference type="InterPro" id="IPR001227">
    <property type="entry name" value="Ac_transferase_dom_sf"/>
</dbReference>
<dbReference type="InterPro" id="IPR016039">
    <property type="entry name" value="Thiolase-like"/>
</dbReference>
<evidence type="ECO:0000313" key="5">
    <source>
        <dbReference type="RefSeq" id="XP_025837108.1"/>
    </source>
</evidence>
<dbReference type="InterPro" id="IPR042104">
    <property type="entry name" value="PKS_dehydratase_sf"/>
</dbReference>
<dbReference type="GO" id="GO:0006633">
    <property type="term" value="P:fatty acid biosynthetic process"/>
    <property type="evidence" value="ECO:0007669"/>
    <property type="project" value="UniProtKB-UniPathway"/>
</dbReference>
<dbReference type="InterPro" id="IPR014031">
    <property type="entry name" value="Ketoacyl_synth_C"/>
</dbReference>
<evidence type="ECO:0000259" key="2">
    <source>
        <dbReference type="PROSITE" id="PS52004"/>
    </source>
</evidence>
<dbReference type="InterPro" id="IPR014043">
    <property type="entry name" value="Acyl_transferase_dom"/>
</dbReference>
<dbReference type="PANTHER" id="PTHR43775:SF23">
    <property type="entry name" value="FATTY ACID SYNTHASE 3"/>
    <property type="match status" value="1"/>
</dbReference>
<organism evidence="4 5">
    <name type="scientific">Agrilus planipennis</name>
    <name type="common">Emerald ash borer</name>
    <name type="synonym">Agrilus marcopoli</name>
    <dbReference type="NCBI Taxonomy" id="224129"/>
    <lineage>
        <taxon>Eukaryota</taxon>
        <taxon>Metazoa</taxon>
        <taxon>Ecdysozoa</taxon>
        <taxon>Arthropoda</taxon>
        <taxon>Hexapoda</taxon>
        <taxon>Insecta</taxon>
        <taxon>Pterygota</taxon>
        <taxon>Neoptera</taxon>
        <taxon>Endopterygota</taxon>
        <taxon>Coleoptera</taxon>
        <taxon>Polyphaga</taxon>
        <taxon>Elateriformia</taxon>
        <taxon>Buprestoidea</taxon>
        <taxon>Buprestidae</taxon>
        <taxon>Agrilinae</taxon>
        <taxon>Agrilus</taxon>
    </lineage>
</organism>
<dbReference type="InterPro" id="IPR049391">
    <property type="entry name" value="FAS_pseudo-KR"/>
</dbReference>
<feature type="active site" description="Proton donor; for dehydratase activity" evidence="1">
    <location>
        <position position="1021"/>
    </location>
</feature>
<dbReference type="InterPro" id="IPR050091">
    <property type="entry name" value="PKS_NRPS_Biosynth_Enz"/>
</dbReference>
<proteinExistence type="predicted"/>
<feature type="domain" description="Ketosynthase family 3 (KS3)" evidence="2">
    <location>
        <begin position="4"/>
        <end position="404"/>
    </location>
</feature>
<dbReference type="PROSITE" id="PS52019">
    <property type="entry name" value="PKS_MFAS_DH"/>
    <property type="match status" value="1"/>
</dbReference>
<dbReference type="RefSeq" id="XP_025837108.1">
    <property type="nucleotide sequence ID" value="XM_025981323.1"/>
</dbReference>
<dbReference type="SUPFAM" id="SSF55048">
    <property type="entry name" value="Probable ACP-binding domain of malonyl-CoA ACP transacylase"/>
    <property type="match status" value="1"/>
</dbReference>
<dbReference type="PANTHER" id="PTHR43775">
    <property type="entry name" value="FATTY ACID SYNTHASE"/>
    <property type="match status" value="1"/>
</dbReference>
<dbReference type="GO" id="GO:0004312">
    <property type="term" value="F:fatty acid synthase activity"/>
    <property type="evidence" value="ECO:0007669"/>
    <property type="project" value="TreeGrafter"/>
</dbReference>
<evidence type="ECO:0000256" key="1">
    <source>
        <dbReference type="PROSITE-ProRule" id="PRU01363"/>
    </source>
</evidence>
<dbReference type="InterPro" id="IPR014030">
    <property type="entry name" value="Ketoacyl_synth_N"/>
</dbReference>
<gene>
    <name evidence="5" type="primary">LOC108738636</name>
</gene>
<evidence type="ECO:0000313" key="4">
    <source>
        <dbReference type="Proteomes" id="UP000192223"/>
    </source>
</evidence>
<feature type="region of interest" description="N-terminal hotdog fold" evidence="1">
    <location>
        <begin position="835"/>
        <end position="956"/>
    </location>
</feature>
<dbReference type="Gene3D" id="3.40.47.10">
    <property type="match status" value="1"/>
</dbReference>
<dbReference type="InterPro" id="IPR049900">
    <property type="entry name" value="PKS_mFAS_DH"/>
</dbReference>
<dbReference type="InParanoid" id="A0A7F5RM54"/>
<dbReference type="Gene3D" id="3.40.50.1820">
    <property type="entry name" value="alpha/beta hydrolase"/>
    <property type="match status" value="1"/>
</dbReference>
<dbReference type="SUPFAM" id="SSF53901">
    <property type="entry name" value="Thiolase-like"/>
    <property type="match status" value="2"/>
</dbReference>
<dbReference type="Gene3D" id="3.90.180.10">
    <property type="entry name" value="Medium-chain alcohol dehydrogenases, catalytic domain"/>
    <property type="match status" value="1"/>
</dbReference>
<dbReference type="Pfam" id="PF00698">
    <property type="entry name" value="Acyl_transf_1"/>
    <property type="match status" value="1"/>
</dbReference>
<dbReference type="Gene3D" id="3.10.129.110">
    <property type="entry name" value="Polyketide synthase dehydratase"/>
    <property type="match status" value="1"/>
</dbReference>
<dbReference type="InterPro" id="IPR020843">
    <property type="entry name" value="ER"/>
</dbReference>
<dbReference type="InterPro" id="IPR032821">
    <property type="entry name" value="PKS_assoc"/>
</dbReference>
<dbReference type="UniPathway" id="UPA00094"/>
<dbReference type="PROSITE" id="PS52004">
    <property type="entry name" value="KS3_2"/>
    <property type="match status" value="1"/>
</dbReference>
<sequence length="2143" mass="239618">MKNGEEVVISGIGGYFPKSINVEHFQKLLLENADFLDSRWKEGERGVTNVIGRVPGIQFFDTAYFGIHRQQCIHMDPMQRIMLERTFEALVDAGVNPVEIRGKKVGVFVGSSVGENDNIFYESVVSGFGVTGHSRSMMPNRISYWLNLKGPSCDYDSNWLNGLEVIRMAYESIREGHCDSAIIGTANLVVNSEISWTYNDAKLLSPDGITRSFDADANGYGRSDGIVVLYLQRATKAKRIYGTITNAKTCFNGNREGPLVAIDQPSMVKFMKDFYAETGVDPTEVHYVEAYGCGIKHVDETELNAIEEVYCKKRSGPLLIGSIKSNIGHAEASASLVAVVKVLISMNFGTIPANKHYKNPNPKIKGLLNGTLKVVDQNTPWSGDYAAVNAIGLASSYGHLLIKANKKTKKEGPADDLTRLFIASTRTEDGIQKILSTVQQHKNDAEYANLIQEIFATPIPGHLYRGYVLAGNEVKQEFEHYPGKKRPVWFVYSGMGSQWPTMASDLMRIPVFAESIMRSHAILQKKNVDLLNIITTNDPKIFDNILHSFIGIAAVQIALTDVLRTVGVVPDGIIGHSVGELGCAYADGCLTAEQMILAAYARGRASLEAELIPGMMAAVGIGYQEIKSQCPPTVEVACHNGPESCTISGPTKDMEDFVAQLKERGVFARLVNVANIAYHSRYIKPAAPFLLKYLKEIIPIASPRSSKWISTSIPEDRWDSDLAKTSSAEYHTNNLLSSVLFEEGSKHFPKDAIVIEIAPHGLLQAILKRSLPPECTNIALTQRGHRSNVEFLLSGLGRMFISGIDNMRVSALYPKIEYPIGRGTPSLTSIVHWEHSEEWRTGNEDKLNYLVSVKDIQVSLNTEEFKDYAGHKLDSRVILPPSLYLMIVYKMLIDEFHKCEDFVFQNLHFKKVLSIPTIGHVPLSAMVQKGSGEFEVISEDEIIVSGVIKTPETGSNVLLELPSLEIGEEAYQLSSKDFYQEYYHRGCQYSGVYKSIKSLTITNEGSVADVKWCDNWAIFFDLMLQQFFFHAGERKQDIMVPSHIQRLAVSIPQMPSSEDTKVNFNASTGLIYSDGIQISGVRSTPLPRAPKAVLYNCIEFVPFFNKKYQSWENVINFIIQTITLVPGYEDIRSLSVVEVTTEDENIVDKIKSTMTKYRDINATYSIVENPKSIVASQSDPLFVVSDKEFDSDIADYLADSHAFVLTHSNDQIASYPHIVEVSRFEFNNRNYSLIRKAVNTTAVMVNVHGDTLTSKDLARNNLQWVMQFRNTLENLQPKQRLYLVSNVSPYEGINNFVRDVQKQFQNSELLRFIFLLDKEKVTFDDSKPMFKSILKHDLVLTVISDGKIGSYLSIPTELREDAAQVLYSTGNVISNNRIRYIGLNLKDESLNPDKKPELGVIDFSGVNNANQPIMGLACIDKSSYQVIPDSVLSFNVPNDWNLEDAAAVPSSYVMAYYCLMKKARVSPGDNVLIHSACTGIGFACVSVALSIGCKVFVTVATDEQKTYVLQKFKRLTHGNVYSSVTAEFEPLFLLATQGKGAQVVINNLSGRLFEASLRCFGTYGRFIQLGQYDMEQNGTLGLGIFMKSVSFYSVSPESIFQCSIEEKRSIANLVQKGIDNFVVRRLVKTVYDKFDAEKLLSDLNDKGNITRKIIQLTHNIPLGELNTDKKTKFFCDSRSSYLIIGGNAESWIDMAEWLVLRGAKKIIAASESRPQQSSLTRRLTLLQSFYNADIIHAPFKAHTRDSAMELISEVFMLGPIHAVFLLPTNSDQLRNSDIKSVQYIDAALKTKAPKTLFVNLMKEVTGVCQNRSEAGFPTCTVEWQQGIQFSDILDDLDDILSYRSNYIYVKNNEINELFEESNQMLYKKLNNMLPATIEDLRLQAFQASVKPTFIQLSSKSPLKTPELPPVFIVPGLLPKRYVENLAGNLLNPVYCADFSINSIKIRDVSLRLADKMENILPNGPFNIVAVSWGGAIATEIAITLEKRGHTTQLYYLDGAPETIQSTLRLLGSGVKKDIALLTRYLKINAEIYNKLERLSDWDSRLQLVLDSLQYTEEGKTFLKRVLTVLKNRIDELLDYNFNHDKMITGRIFLLRPTGSSKYDNCGLSKICDQAISILIVKGNHTSILQSQETADIINERVKC</sequence>
<dbReference type="Pfam" id="PF16197">
    <property type="entry name" value="KAsynt_C_assoc"/>
    <property type="match status" value="1"/>
</dbReference>
<dbReference type="Gene3D" id="3.40.366.10">
    <property type="entry name" value="Malonyl-Coenzyme A Acyl Carrier Protein, domain 2"/>
    <property type="match status" value="1"/>
</dbReference>
<dbReference type="SMART" id="SM00829">
    <property type="entry name" value="PKS_ER"/>
    <property type="match status" value="1"/>
</dbReference>
<name>A0A7F5RM54_AGRPL</name>
<dbReference type="InterPro" id="IPR020841">
    <property type="entry name" value="PKS_Beta-ketoAc_synthase_dom"/>
</dbReference>
<dbReference type="Proteomes" id="UP000192223">
    <property type="component" value="Unplaced"/>
</dbReference>
<dbReference type="GO" id="GO:0016491">
    <property type="term" value="F:oxidoreductase activity"/>
    <property type="evidence" value="ECO:0007669"/>
    <property type="project" value="InterPro"/>
</dbReference>
<dbReference type="Pfam" id="PF21149">
    <property type="entry name" value="FAS_pseudo-KR"/>
    <property type="match status" value="1"/>
</dbReference>
<dbReference type="KEGG" id="apln:108738636"/>
<dbReference type="SUPFAM" id="SSF51735">
    <property type="entry name" value="NAD(P)-binding Rossmann-fold domains"/>
    <property type="match status" value="1"/>
</dbReference>
<dbReference type="Pfam" id="PF02801">
    <property type="entry name" value="Ketoacyl-synt_C"/>
    <property type="match status" value="1"/>
</dbReference>
<dbReference type="InterPro" id="IPR016036">
    <property type="entry name" value="Malonyl_transacylase_ACP-bd"/>
</dbReference>
<dbReference type="InterPro" id="IPR036291">
    <property type="entry name" value="NAD(P)-bd_dom_sf"/>
</dbReference>
<dbReference type="SMART" id="SM00825">
    <property type="entry name" value="PKS_KS"/>
    <property type="match status" value="1"/>
</dbReference>
<evidence type="ECO:0000259" key="3">
    <source>
        <dbReference type="PROSITE" id="PS52019"/>
    </source>
</evidence>
<feature type="domain" description="PKS/mFAS DH" evidence="3">
    <location>
        <begin position="835"/>
        <end position="1095"/>
    </location>
</feature>
<accession>A0A7F5RM54</accession>
<protein>
    <submittedName>
        <fullName evidence="5">Fatty acid synthase-like isoform X1</fullName>
    </submittedName>
</protein>
<dbReference type="GeneID" id="108738636"/>
<dbReference type="InterPro" id="IPR029058">
    <property type="entry name" value="AB_hydrolase_fold"/>
</dbReference>
<feature type="active site" description="Proton acceptor; for dehydratase activity" evidence="1">
    <location>
        <position position="871"/>
    </location>
</feature>
<dbReference type="SUPFAM" id="SSF52151">
    <property type="entry name" value="FabD/lysophospholipase-like"/>
    <property type="match status" value="1"/>
</dbReference>
<reference evidence="5" key="1">
    <citation type="submission" date="2025-08" db="UniProtKB">
        <authorList>
            <consortium name="RefSeq"/>
        </authorList>
    </citation>
    <scope>IDENTIFICATION</scope>
    <source>
        <tissue evidence="5">Entire body</tissue>
    </source>
</reference>
<dbReference type="CDD" id="cd05195">
    <property type="entry name" value="enoyl_red"/>
    <property type="match status" value="1"/>
</dbReference>
<feature type="region of interest" description="C-terminal hotdog fold" evidence="1">
    <location>
        <begin position="969"/>
        <end position="1095"/>
    </location>
</feature>
<dbReference type="SMART" id="SM00827">
    <property type="entry name" value="PKS_AT"/>
    <property type="match status" value="1"/>
</dbReference>